<evidence type="ECO:0000256" key="1">
    <source>
        <dbReference type="ARBA" id="ARBA00004173"/>
    </source>
</evidence>
<evidence type="ECO:0000256" key="6">
    <source>
        <dbReference type="SAM" id="MobiDB-lite"/>
    </source>
</evidence>
<evidence type="ECO:0000313" key="8">
    <source>
        <dbReference type="EMBL" id="GMM54042.1"/>
    </source>
</evidence>
<keyword evidence="3" id="KW-0496">Mitochondrion</keyword>
<dbReference type="EMBL" id="BTGD01000001">
    <property type="protein sequence ID" value="GMM54042.1"/>
    <property type="molecule type" value="Genomic_DNA"/>
</dbReference>
<name>A0AAV5RSC7_MAUHU</name>
<evidence type="ECO:0000256" key="4">
    <source>
        <dbReference type="ARBA" id="ARBA00035129"/>
    </source>
</evidence>
<dbReference type="AlphaFoldDB" id="A0AAV5RSC7"/>
<dbReference type="PANTHER" id="PTHR28235:SF1">
    <property type="entry name" value="SMALL RIBOSOMAL SUBUNIT PROTEIN MS41"/>
    <property type="match status" value="1"/>
</dbReference>
<dbReference type="InterPro" id="IPR039603">
    <property type="entry name" value="Ribosomal_mS41"/>
</dbReference>
<keyword evidence="9" id="KW-1185">Reference proteome</keyword>
<organism evidence="8 9">
    <name type="scientific">Maudiozyma humilis</name>
    <name type="common">Sour dough yeast</name>
    <name type="synonym">Kazachstania humilis</name>
    <dbReference type="NCBI Taxonomy" id="51915"/>
    <lineage>
        <taxon>Eukaryota</taxon>
        <taxon>Fungi</taxon>
        <taxon>Dikarya</taxon>
        <taxon>Ascomycota</taxon>
        <taxon>Saccharomycotina</taxon>
        <taxon>Saccharomycetes</taxon>
        <taxon>Saccharomycetales</taxon>
        <taxon>Saccharomycetaceae</taxon>
        <taxon>Maudiozyma</taxon>
    </lineage>
</organism>
<evidence type="ECO:0000259" key="7">
    <source>
        <dbReference type="SMART" id="SM01238"/>
    </source>
</evidence>
<dbReference type="SMART" id="SM01238">
    <property type="entry name" value="IGR"/>
    <property type="match status" value="1"/>
</dbReference>
<feature type="domain" description="Small ribosomal subunit protein mS41 SAM" evidence="7">
    <location>
        <begin position="38"/>
        <end position="94"/>
    </location>
</feature>
<comment type="caution">
    <text evidence="8">The sequence shown here is derived from an EMBL/GenBank/DDBJ whole genome shotgun (WGS) entry which is preliminary data.</text>
</comment>
<reference evidence="8 9" key="1">
    <citation type="journal article" date="2023" name="Elife">
        <title>Identification of key yeast species and microbe-microbe interactions impacting larval growth of Drosophila in the wild.</title>
        <authorList>
            <person name="Mure A."/>
            <person name="Sugiura Y."/>
            <person name="Maeda R."/>
            <person name="Honda K."/>
            <person name="Sakurai N."/>
            <person name="Takahashi Y."/>
            <person name="Watada M."/>
            <person name="Katoh T."/>
            <person name="Gotoh A."/>
            <person name="Gotoh Y."/>
            <person name="Taniguchi I."/>
            <person name="Nakamura K."/>
            <person name="Hayashi T."/>
            <person name="Katayama T."/>
            <person name="Uemura T."/>
            <person name="Hattori Y."/>
        </authorList>
    </citation>
    <scope>NUCLEOTIDE SEQUENCE [LARGE SCALE GENOMIC DNA]</scope>
    <source>
        <strain evidence="8 9">KH-74</strain>
    </source>
</reference>
<evidence type="ECO:0000256" key="3">
    <source>
        <dbReference type="ARBA" id="ARBA00023128"/>
    </source>
</evidence>
<protein>
    <recommendedName>
        <fullName evidence="4">Small ribosomal subunit protein mS41</fullName>
    </recommendedName>
    <alternativeName>
        <fullName evidence="5">Protein FYV4, mitochondrial</fullName>
    </alternativeName>
</protein>
<feature type="region of interest" description="Disordered" evidence="6">
    <location>
        <begin position="111"/>
        <end position="130"/>
    </location>
</feature>
<evidence type="ECO:0000256" key="2">
    <source>
        <dbReference type="ARBA" id="ARBA00010492"/>
    </source>
</evidence>
<evidence type="ECO:0000313" key="9">
    <source>
        <dbReference type="Proteomes" id="UP001377567"/>
    </source>
</evidence>
<comment type="subcellular location">
    <subcellularLocation>
        <location evidence="1">Mitochondrion</location>
    </subcellularLocation>
</comment>
<dbReference type="InterPro" id="IPR019083">
    <property type="entry name" value="SAM_Ribosomal_mS41"/>
</dbReference>
<gene>
    <name evidence="8" type="ORF">DAKH74_006580</name>
</gene>
<comment type="similarity">
    <text evidence="2">Belongs to the mitochondrion-specific ribosomal protein mS41 family.</text>
</comment>
<dbReference type="GO" id="GO:0005739">
    <property type="term" value="C:mitochondrion"/>
    <property type="evidence" value="ECO:0007669"/>
    <property type="project" value="UniProtKB-SubCell"/>
</dbReference>
<accession>A0AAV5RSC7</accession>
<dbReference type="PANTHER" id="PTHR28235">
    <property type="entry name" value="PROTEIN FYV4, MITOCHONDRIAL"/>
    <property type="match status" value="1"/>
</dbReference>
<dbReference type="Pfam" id="PF09597">
    <property type="entry name" value="SAM_Ribosomal_mS41"/>
    <property type="match status" value="1"/>
</dbReference>
<dbReference type="Proteomes" id="UP001377567">
    <property type="component" value="Unassembled WGS sequence"/>
</dbReference>
<evidence type="ECO:0000256" key="5">
    <source>
        <dbReference type="ARBA" id="ARBA00035341"/>
    </source>
</evidence>
<proteinExistence type="inferred from homology"/>
<sequence>MFRSISARSPYCVRAVHSLRTRTVPVTVPKPTAAIPDVAAFLNTIGRNCNEFADTYENEWNNLFKWDASVLKEKGIPVQQRKYILFQLEKFRTGQPVESIAKGKKSFFGGERTRKEKKAKWLAQQRQNEK</sequence>